<feature type="region of interest" description="Disordered" evidence="1">
    <location>
        <begin position="219"/>
        <end position="284"/>
    </location>
</feature>
<dbReference type="AlphaFoldDB" id="A0A6L2MUZ1"/>
<proteinExistence type="predicted"/>
<sequence>MPPRGPNDINVVVTFGVPLITVGDLSNLINDVEAGKHDELLSRMTTDDRMETMDALGIICNSIQADNTNTNVTPCKVLYVDPIVQSMGVSKSTSYVKVASAHSKDQPKVNSNVHPLVAEPVCEGVNISIPRKVVEKGRSTFAGCLIKLKSEVNLVDVVTIGIPSLTGDGCTKELICVEYEWKLPKCDLCKIFGHDHDHCPKKVVTPPIVVTSNVVTPTVEKTNDGPSVKQNVRYEPKATTSAPKKGASNVGNASSSSSLLKNIGTSNQDNVTSSNSFSPLNVEDDKDKEHVEHIYDEMTNLFNTKTSEGSSFTAVVDMGNIDEPLVVNVDPKDWFKKPERPPTPDLEWNKGPAYNILKGTCRSYVELDYNMEECYKALVDQLDWNNPEGNRYPFDLSKPLPLVMLGNTQIVSVDYFFNNDLAYLQGGSTDRTYTTSLTKIKAAKYDLPRIKIWVSKHDVYSTKRILAVINAKVKEWYGYGHLEEIEVRRSDQQLYKFMEGDFPRLHLHDIEDIVIFLVQNRLFNLKGDVIVNLATTLRMFTRRIVIQKRVKDL</sequence>
<gene>
    <name evidence="2" type="ORF">Tci_049799</name>
</gene>
<reference evidence="2" key="1">
    <citation type="journal article" date="2019" name="Sci. Rep.">
        <title>Draft genome of Tanacetum cinerariifolium, the natural source of mosquito coil.</title>
        <authorList>
            <person name="Yamashiro T."/>
            <person name="Shiraishi A."/>
            <person name="Satake H."/>
            <person name="Nakayama K."/>
        </authorList>
    </citation>
    <scope>NUCLEOTIDE SEQUENCE</scope>
</reference>
<feature type="compositionally biased region" description="Polar residues" evidence="1">
    <location>
        <begin position="219"/>
        <end position="230"/>
    </location>
</feature>
<comment type="caution">
    <text evidence="2">The sequence shown here is derived from an EMBL/GenBank/DDBJ whole genome shotgun (WGS) entry which is preliminary data.</text>
</comment>
<feature type="compositionally biased region" description="Low complexity" evidence="1">
    <location>
        <begin position="245"/>
        <end position="261"/>
    </location>
</feature>
<protein>
    <recommendedName>
        <fullName evidence="3">Zinc knuckle CX2CX4HX4C</fullName>
    </recommendedName>
</protein>
<feature type="compositionally biased region" description="Polar residues" evidence="1">
    <location>
        <begin position="263"/>
        <end position="279"/>
    </location>
</feature>
<evidence type="ECO:0000256" key="1">
    <source>
        <dbReference type="SAM" id="MobiDB-lite"/>
    </source>
</evidence>
<dbReference type="EMBL" id="BKCJ010007551">
    <property type="protein sequence ID" value="GEU77821.1"/>
    <property type="molecule type" value="Genomic_DNA"/>
</dbReference>
<evidence type="ECO:0000313" key="2">
    <source>
        <dbReference type="EMBL" id="GEU77821.1"/>
    </source>
</evidence>
<accession>A0A6L2MUZ1</accession>
<evidence type="ECO:0008006" key="3">
    <source>
        <dbReference type="Google" id="ProtNLM"/>
    </source>
</evidence>
<name>A0A6L2MUZ1_TANCI</name>
<organism evidence="2">
    <name type="scientific">Tanacetum cinerariifolium</name>
    <name type="common">Dalmatian daisy</name>
    <name type="synonym">Chrysanthemum cinerariifolium</name>
    <dbReference type="NCBI Taxonomy" id="118510"/>
    <lineage>
        <taxon>Eukaryota</taxon>
        <taxon>Viridiplantae</taxon>
        <taxon>Streptophyta</taxon>
        <taxon>Embryophyta</taxon>
        <taxon>Tracheophyta</taxon>
        <taxon>Spermatophyta</taxon>
        <taxon>Magnoliopsida</taxon>
        <taxon>eudicotyledons</taxon>
        <taxon>Gunneridae</taxon>
        <taxon>Pentapetalae</taxon>
        <taxon>asterids</taxon>
        <taxon>campanulids</taxon>
        <taxon>Asterales</taxon>
        <taxon>Asteraceae</taxon>
        <taxon>Asteroideae</taxon>
        <taxon>Anthemideae</taxon>
        <taxon>Anthemidinae</taxon>
        <taxon>Tanacetum</taxon>
    </lineage>
</organism>